<dbReference type="Pfam" id="PF08908">
    <property type="entry name" value="MesX"/>
    <property type="match status" value="1"/>
</dbReference>
<evidence type="ECO:0000313" key="1">
    <source>
        <dbReference type="EMBL" id="MBT1542757.1"/>
    </source>
</evidence>
<comment type="caution">
    <text evidence="1">The sequence shown here is derived from an EMBL/GenBank/DDBJ whole genome shotgun (WGS) entry which is preliminary data.</text>
</comment>
<proteinExistence type="predicted"/>
<dbReference type="AlphaFoldDB" id="A0A9Q2W5C3"/>
<dbReference type="InterPro" id="IPR015004">
    <property type="entry name" value="MesX"/>
</dbReference>
<dbReference type="EMBL" id="JAHEWX010000018">
    <property type="protein sequence ID" value="MBT1542757.1"/>
    <property type="molecule type" value="Genomic_DNA"/>
</dbReference>
<accession>A0A9Q2W5C3</accession>
<name>A0A9Q2W5C3_9MICO</name>
<gene>
    <name evidence="1" type="ORF">KK103_13385</name>
</gene>
<organism evidence="1 2">
    <name type="scientific">Curtobacterium flaccumfaciens pv. flaccumfaciens</name>
    <dbReference type="NCBI Taxonomy" id="138532"/>
    <lineage>
        <taxon>Bacteria</taxon>
        <taxon>Bacillati</taxon>
        <taxon>Actinomycetota</taxon>
        <taxon>Actinomycetes</taxon>
        <taxon>Micrococcales</taxon>
        <taxon>Microbacteriaceae</taxon>
        <taxon>Curtobacterium</taxon>
    </lineage>
</organism>
<protein>
    <submittedName>
        <fullName evidence="1">DUF1852 family protein</fullName>
    </submittedName>
</protein>
<evidence type="ECO:0000313" key="2">
    <source>
        <dbReference type="Proteomes" id="UP000709437"/>
    </source>
</evidence>
<dbReference type="RefSeq" id="WP_214563411.1">
    <property type="nucleotide sequence ID" value="NZ_JAHEWX010000018.1"/>
</dbReference>
<reference evidence="1" key="1">
    <citation type="submission" date="2021-05" db="EMBL/GenBank/DDBJ databases">
        <title>Whole genome sequence of Curtobacterium flaccumfaciens pv. flaccumfaciens strain CFBP 3417.</title>
        <authorList>
            <person name="Osdaghi E."/>
            <person name="Taghouti G."/>
            <person name="Portier P."/>
            <person name="Fazliarab A."/>
            <person name="Taghavi S.M."/>
            <person name="Briand M."/>
            <person name="Le-Saux M."/>
            <person name="Jacques M.-A."/>
        </authorList>
    </citation>
    <scope>NUCLEOTIDE SEQUENCE</scope>
    <source>
        <strain evidence="1">CFBP 3417</strain>
    </source>
</reference>
<sequence length="318" mass="35691">MANDLTFSITRTRFDEDYSPADSSRLTTNFANLARGERRQQNLRAALAMIDGRANELAAAHDRYRLQLDIVSVALEFSDGGSDAQFPLLEMLDVTIVDQHTGERHQGILGNNFSSYLRDYDFSVLLPSSPSLPSDFGALHGALFQRFLESSAFHSNFSAEPVVCISVSTSQTYRRNGNVHPILGAEYEHEHSSLTDDYFGRMGMRVRYFQPAGAAAPLAFYTRGDLTGDYTDLQLIGTIATMETFQKIYRPEVYAANTPAGTTYRPTLDHTDFTPTPVTYDREERSRLGITQGRWTEEHLVRPHHARLARWAAPALAR</sequence>
<dbReference type="Proteomes" id="UP000709437">
    <property type="component" value="Unassembled WGS sequence"/>
</dbReference>